<dbReference type="Gene3D" id="3.20.20.120">
    <property type="entry name" value="Enolase-like C-terminal domain"/>
    <property type="match status" value="1"/>
</dbReference>
<dbReference type="SUPFAM" id="SSF51604">
    <property type="entry name" value="Enolase C-terminal domain-like"/>
    <property type="match status" value="1"/>
</dbReference>
<dbReference type="InterPro" id="IPR029017">
    <property type="entry name" value="Enolase-like_N"/>
</dbReference>
<proteinExistence type="inferred from homology"/>
<dbReference type="SFLD" id="SFLDS00001">
    <property type="entry name" value="Enolase"/>
    <property type="match status" value="1"/>
</dbReference>
<dbReference type="Pfam" id="PF02746">
    <property type="entry name" value="MR_MLE_N"/>
    <property type="match status" value="1"/>
</dbReference>
<keyword evidence="3" id="KW-0413">Isomerase</keyword>
<comment type="caution">
    <text evidence="5">The sequence shown here is derived from an EMBL/GenBank/DDBJ whole genome shotgun (WGS) entry which is preliminary data.</text>
</comment>
<comment type="similarity">
    <text evidence="1">Belongs to the mandelate racemase/muconate lactonizing enzyme family.</text>
</comment>
<evidence type="ECO:0000259" key="4">
    <source>
        <dbReference type="SMART" id="SM00922"/>
    </source>
</evidence>
<dbReference type="InterPro" id="IPR013341">
    <property type="entry name" value="Mandelate_racemase_N_dom"/>
</dbReference>
<dbReference type="RefSeq" id="WP_379517108.1">
    <property type="nucleotide sequence ID" value="NZ_JBHSPA010000031.1"/>
</dbReference>
<organism evidence="5 6">
    <name type="scientific">Nonomuraea insulae</name>
    <dbReference type="NCBI Taxonomy" id="1616787"/>
    <lineage>
        <taxon>Bacteria</taxon>
        <taxon>Bacillati</taxon>
        <taxon>Actinomycetota</taxon>
        <taxon>Actinomycetes</taxon>
        <taxon>Streptosporangiales</taxon>
        <taxon>Streptosporangiaceae</taxon>
        <taxon>Nonomuraea</taxon>
    </lineage>
</organism>
<keyword evidence="6" id="KW-1185">Reference proteome</keyword>
<accession>A0ABW1CRV5</accession>
<evidence type="ECO:0000256" key="1">
    <source>
        <dbReference type="ARBA" id="ARBA00008031"/>
    </source>
</evidence>
<dbReference type="Proteomes" id="UP001596058">
    <property type="component" value="Unassembled WGS sequence"/>
</dbReference>
<evidence type="ECO:0000256" key="2">
    <source>
        <dbReference type="ARBA" id="ARBA00022723"/>
    </source>
</evidence>
<protein>
    <submittedName>
        <fullName evidence="5">Mandelate racemase/muconate lactonizing enzyme family protein</fullName>
    </submittedName>
</protein>
<dbReference type="PANTHER" id="PTHR48073:SF2">
    <property type="entry name" value="O-SUCCINYLBENZOATE SYNTHASE"/>
    <property type="match status" value="1"/>
</dbReference>
<evidence type="ECO:0000313" key="5">
    <source>
        <dbReference type="EMBL" id="MFC5827603.1"/>
    </source>
</evidence>
<keyword evidence="2" id="KW-0479">Metal-binding</keyword>
<dbReference type="InterPro" id="IPR029065">
    <property type="entry name" value="Enolase_C-like"/>
</dbReference>
<evidence type="ECO:0000313" key="6">
    <source>
        <dbReference type="Proteomes" id="UP001596058"/>
    </source>
</evidence>
<sequence>MNLIERVEAFPVALPTVRDFALSGGAVTTAGRPAVRVLVKVTATDGATGWGEATPIPSWTYETTESILSTITRYLAPVAIGRPLWDLDGLVTAFDRTLSRGFSIGMPLARAAVDVACHDALARSRGLSLAELWGRRRRDTIELAWIVAGQTPGEVAASVAEGRAHGYRHVKVKVGLHGSLKAEVAVVEAVRQAAPDAVIWVDANQAFTADAALRLARALVPYDVAVFEQPVPSNDLAGLRRLREASPITIAVDESLRHPSDLATFVRLDAIDVVVAKVQRCGGLTLALRQCQLAEDCGLPVMGSGLTESDIGLAASLHLFAAFGVDTPVDLNGRQFLTSPYATGPVIEIADGIAKVPSGPGLGIEVDEEVIRELTLDHPPV</sequence>
<reference evidence="6" key="1">
    <citation type="journal article" date="2019" name="Int. J. Syst. Evol. Microbiol.">
        <title>The Global Catalogue of Microorganisms (GCM) 10K type strain sequencing project: providing services to taxonomists for standard genome sequencing and annotation.</title>
        <authorList>
            <consortium name="The Broad Institute Genomics Platform"/>
            <consortium name="The Broad Institute Genome Sequencing Center for Infectious Disease"/>
            <person name="Wu L."/>
            <person name="Ma J."/>
        </authorList>
    </citation>
    <scope>NUCLEOTIDE SEQUENCE [LARGE SCALE GENOMIC DNA]</scope>
    <source>
        <strain evidence="6">CCUG 53903</strain>
    </source>
</reference>
<dbReference type="PANTHER" id="PTHR48073">
    <property type="entry name" value="O-SUCCINYLBENZOATE SYNTHASE-RELATED"/>
    <property type="match status" value="1"/>
</dbReference>
<dbReference type="InterPro" id="IPR013342">
    <property type="entry name" value="Mandelate_racemase_C"/>
</dbReference>
<dbReference type="SFLD" id="SFLDG00180">
    <property type="entry name" value="muconate_cycloisomerase"/>
    <property type="match status" value="1"/>
</dbReference>
<dbReference type="Pfam" id="PF13378">
    <property type="entry name" value="MR_MLE_C"/>
    <property type="match status" value="1"/>
</dbReference>
<dbReference type="SUPFAM" id="SSF54826">
    <property type="entry name" value="Enolase N-terminal domain-like"/>
    <property type="match status" value="1"/>
</dbReference>
<dbReference type="InterPro" id="IPR036849">
    <property type="entry name" value="Enolase-like_C_sf"/>
</dbReference>
<dbReference type="SFLD" id="SFLDF00009">
    <property type="entry name" value="o-succinylbenzoate_synthase"/>
    <property type="match status" value="1"/>
</dbReference>
<feature type="domain" description="Mandelate racemase/muconate lactonizing enzyme C-terminal" evidence="4">
    <location>
        <begin position="152"/>
        <end position="249"/>
    </location>
</feature>
<name>A0ABW1CRV5_9ACTN</name>
<evidence type="ECO:0000256" key="3">
    <source>
        <dbReference type="ARBA" id="ARBA00023235"/>
    </source>
</evidence>
<gene>
    <name evidence="5" type="ORF">ACFPZ3_27410</name>
</gene>
<dbReference type="EMBL" id="JBHSPA010000031">
    <property type="protein sequence ID" value="MFC5827603.1"/>
    <property type="molecule type" value="Genomic_DNA"/>
</dbReference>
<dbReference type="SMART" id="SM00922">
    <property type="entry name" value="MR_MLE"/>
    <property type="match status" value="1"/>
</dbReference>
<dbReference type="Gene3D" id="3.30.390.10">
    <property type="entry name" value="Enolase-like, N-terminal domain"/>
    <property type="match status" value="1"/>
</dbReference>